<reference evidence="2 3" key="1">
    <citation type="submission" date="2017-07" db="EMBL/GenBank/DDBJ databases">
        <title>Tetzosporium hominis gen.nov. sp.nov.</title>
        <authorList>
            <person name="Tetz G."/>
            <person name="Tetz V."/>
        </authorList>
    </citation>
    <scope>NUCLEOTIDE SEQUENCE [LARGE SCALE GENOMIC DNA]</scope>
    <source>
        <strain evidence="2 3">VT-49</strain>
    </source>
</reference>
<proteinExistence type="predicted"/>
<accession>A0A264VZU6</accession>
<comment type="caution">
    <text evidence="2">The sequence shown here is derived from an EMBL/GenBank/DDBJ whole genome shotgun (WGS) entry which is preliminary data.</text>
</comment>
<dbReference type="SMART" id="SM00091">
    <property type="entry name" value="PAS"/>
    <property type="match status" value="1"/>
</dbReference>
<evidence type="ECO:0000313" key="2">
    <source>
        <dbReference type="EMBL" id="OZS76841.1"/>
    </source>
</evidence>
<sequence>MQQALLDAFQENIALIDTDGIIYATNAAWKRFARQNGAAPDYTDIHRNYLSILTDAGSLEEVNGIQAVLDGKLAFYDSSYACPSPQENRWYLMRVTPLKENEKVVAAVISHRNITLEEQQRREVYDVLESMTDAFYALDTDWRFVYLNDQAACLLRRTKKELLGETIWEAFPETLETDIYNAYVSVATSQKSHVIEQYYPPLETWFEIHIYDWA</sequence>
<dbReference type="Proteomes" id="UP000217065">
    <property type="component" value="Unassembled WGS sequence"/>
</dbReference>
<dbReference type="SUPFAM" id="SSF55785">
    <property type="entry name" value="PYP-like sensor domain (PAS domain)"/>
    <property type="match status" value="2"/>
</dbReference>
<dbReference type="AlphaFoldDB" id="A0A264VZU6"/>
<gene>
    <name evidence="2" type="ORF">CF394_14215</name>
</gene>
<name>A0A264VZU6_9BACL</name>
<dbReference type="Pfam" id="PF08448">
    <property type="entry name" value="PAS_4"/>
    <property type="match status" value="2"/>
</dbReference>
<protein>
    <recommendedName>
        <fullName evidence="1">PAS domain-containing protein</fullName>
    </recommendedName>
</protein>
<dbReference type="InterPro" id="IPR013656">
    <property type="entry name" value="PAS_4"/>
</dbReference>
<evidence type="ECO:0000313" key="3">
    <source>
        <dbReference type="Proteomes" id="UP000217065"/>
    </source>
</evidence>
<feature type="domain" description="PAS" evidence="1">
    <location>
        <begin position="120"/>
        <end position="166"/>
    </location>
</feature>
<evidence type="ECO:0000259" key="1">
    <source>
        <dbReference type="PROSITE" id="PS50112"/>
    </source>
</evidence>
<dbReference type="InterPro" id="IPR035965">
    <property type="entry name" value="PAS-like_dom_sf"/>
</dbReference>
<dbReference type="RefSeq" id="WP_094944482.1">
    <property type="nucleotide sequence ID" value="NZ_NOKQ01000342.1"/>
</dbReference>
<dbReference type="OrthoDB" id="9815750at2"/>
<dbReference type="PROSITE" id="PS50112">
    <property type="entry name" value="PAS"/>
    <property type="match status" value="1"/>
</dbReference>
<organism evidence="2 3">
    <name type="scientific">Tetzosporium hominis</name>
    <dbReference type="NCBI Taxonomy" id="2020506"/>
    <lineage>
        <taxon>Bacteria</taxon>
        <taxon>Bacillati</taxon>
        <taxon>Bacillota</taxon>
        <taxon>Bacilli</taxon>
        <taxon>Bacillales</taxon>
        <taxon>Caryophanaceae</taxon>
        <taxon>Tetzosporium</taxon>
    </lineage>
</organism>
<dbReference type="CDD" id="cd00130">
    <property type="entry name" value="PAS"/>
    <property type="match status" value="1"/>
</dbReference>
<keyword evidence="3" id="KW-1185">Reference proteome</keyword>
<dbReference type="Gene3D" id="3.30.450.20">
    <property type="entry name" value="PAS domain"/>
    <property type="match status" value="2"/>
</dbReference>
<dbReference type="InterPro" id="IPR000014">
    <property type="entry name" value="PAS"/>
</dbReference>
<dbReference type="EMBL" id="NOKQ01000342">
    <property type="protein sequence ID" value="OZS76841.1"/>
    <property type="molecule type" value="Genomic_DNA"/>
</dbReference>